<proteinExistence type="predicted"/>
<dbReference type="RefSeq" id="WP_244450711.1">
    <property type="nucleotide sequence ID" value="NZ_CP083239.1"/>
</dbReference>
<organism evidence="1 2">
    <name type="scientific">Ancylobacter polymorphus</name>
    <dbReference type="NCBI Taxonomy" id="223390"/>
    <lineage>
        <taxon>Bacteria</taxon>
        <taxon>Pseudomonadati</taxon>
        <taxon>Pseudomonadota</taxon>
        <taxon>Alphaproteobacteria</taxon>
        <taxon>Hyphomicrobiales</taxon>
        <taxon>Xanthobacteraceae</taxon>
        <taxon>Ancylobacter</taxon>
    </lineage>
</organism>
<gene>
    <name evidence="1" type="ORF">K9D25_10115</name>
</gene>
<dbReference type="AlphaFoldDB" id="A0A9E7A570"/>
<accession>A0A9E7A570</accession>
<name>A0A9E7A570_9HYPH</name>
<dbReference type="Proteomes" id="UP000831684">
    <property type="component" value="Chromosome"/>
</dbReference>
<protein>
    <recommendedName>
        <fullName evidence="3">F5/8 type C domain-containing protein</fullName>
    </recommendedName>
</protein>
<evidence type="ECO:0000313" key="2">
    <source>
        <dbReference type="Proteomes" id="UP000831684"/>
    </source>
</evidence>
<evidence type="ECO:0008006" key="3">
    <source>
        <dbReference type="Google" id="ProtNLM"/>
    </source>
</evidence>
<sequence>MALVLSYALVLAEPLDSTDASAPVLGWHSVVQAGGILADHEAAGYPASNLATPSTAEGWRSTSAAEQTVTFALPGGEAVDYVGIERHNLGSTGWNLSLEIPDPEDAGAWIEVLAPVVLAGDAPAMLRFEPAYASAMRLRLTPPDGAAPPEIAVVYIGRLTRIPRGIQPGAVPIRYAGSTDIVTGFAESGDYLGRIVTRRSLTTSVSFRYLPDSWFRANMDGFARASMERPFFFCFLPALYPGDVGYGVVKGDLRPEQEMTGEGVMVHITLQIDAVAL</sequence>
<reference evidence="1" key="1">
    <citation type="submission" date="2021-09" db="EMBL/GenBank/DDBJ databases">
        <title>Network and meta-omics reveal the key degrader and cooperation patterns in an efficient 1,4-dioxane-degrading microbial community.</title>
        <authorList>
            <person name="Dai C."/>
        </authorList>
    </citation>
    <scope>NUCLEOTIDE SEQUENCE</scope>
    <source>
        <strain evidence="1">ZM13</strain>
    </source>
</reference>
<evidence type="ECO:0000313" key="1">
    <source>
        <dbReference type="EMBL" id="UOK73018.1"/>
    </source>
</evidence>
<dbReference type="KEGG" id="apol:K9D25_10115"/>
<dbReference type="EMBL" id="CP083239">
    <property type="protein sequence ID" value="UOK73018.1"/>
    <property type="molecule type" value="Genomic_DNA"/>
</dbReference>